<evidence type="ECO:0000256" key="1">
    <source>
        <dbReference type="SAM" id="MobiDB-lite"/>
    </source>
</evidence>
<reference evidence="4" key="1">
    <citation type="submission" date="2023-10" db="EMBL/GenBank/DDBJ databases">
        <authorList>
            <person name="Hackl T."/>
        </authorList>
    </citation>
    <scope>NUCLEOTIDE SEQUENCE</scope>
</reference>
<name>A0AAI8YK85_9PEZI</name>
<evidence type="ECO:0000313" key="4">
    <source>
        <dbReference type="EMBL" id="CAJ2507787.1"/>
    </source>
</evidence>
<keyword evidence="5" id="KW-1185">Reference proteome</keyword>
<keyword evidence="2" id="KW-0732">Signal</keyword>
<dbReference type="GO" id="GO:0006508">
    <property type="term" value="P:proteolysis"/>
    <property type="evidence" value="ECO:0007669"/>
    <property type="project" value="InterPro"/>
</dbReference>
<evidence type="ECO:0000259" key="3">
    <source>
        <dbReference type="SMART" id="SM00235"/>
    </source>
</evidence>
<feature type="domain" description="Peptidase metallopeptidase" evidence="3">
    <location>
        <begin position="42"/>
        <end position="198"/>
    </location>
</feature>
<comment type="caution">
    <text evidence="4">The sequence shown here is derived from an EMBL/GenBank/DDBJ whole genome shotgun (WGS) entry which is preliminary data.</text>
</comment>
<gene>
    <name evidence="4" type="ORF">KHLLAP_LOCUS8255</name>
</gene>
<sequence length="281" mass="31662">MKFQSIITLVPLLSPTIAVSVQEVTQQISRRHLSIKSDAKSGRVPWPGGEVTWCIDNPRDYPDYKVFIDMAASAINLWMKALGDDTSLEVSPSDNAKPECDSDNAGDMLRIRLNNKDNNQAYVGFTKGNNYMDFDPFRAESKISLVAKLAHEFGHVFGLYHEHQDPTTWGELKINYENLRDWKKFEKNGKKMDHKTASEAGFSAANLLPYDKIALPGMDSDGRLDWKSIMLYPSENYAKNPKKGALVKANGQLIQRNLKPSKKDAKRVCELYPASNDESDD</sequence>
<dbReference type="EMBL" id="CAUWAG010000010">
    <property type="protein sequence ID" value="CAJ2507787.1"/>
    <property type="molecule type" value="Genomic_DNA"/>
</dbReference>
<feature type="region of interest" description="Disordered" evidence="1">
    <location>
        <begin position="259"/>
        <end position="281"/>
    </location>
</feature>
<dbReference type="InterPro" id="IPR001506">
    <property type="entry name" value="Peptidase_M12A"/>
</dbReference>
<accession>A0AAI8YK85</accession>
<dbReference type="Gene3D" id="3.40.390.10">
    <property type="entry name" value="Collagenase (Catalytic Domain)"/>
    <property type="match status" value="1"/>
</dbReference>
<dbReference type="InterPro" id="IPR006026">
    <property type="entry name" value="Peptidase_Metallo"/>
</dbReference>
<organism evidence="4 5">
    <name type="scientific">Anthostomella pinea</name>
    <dbReference type="NCBI Taxonomy" id="933095"/>
    <lineage>
        <taxon>Eukaryota</taxon>
        <taxon>Fungi</taxon>
        <taxon>Dikarya</taxon>
        <taxon>Ascomycota</taxon>
        <taxon>Pezizomycotina</taxon>
        <taxon>Sordariomycetes</taxon>
        <taxon>Xylariomycetidae</taxon>
        <taxon>Xylariales</taxon>
        <taxon>Xylariaceae</taxon>
        <taxon>Anthostomella</taxon>
    </lineage>
</organism>
<feature type="chain" id="PRO_5042590842" evidence="2">
    <location>
        <begin position="19"/>
        <end position="281"/>
    </location>
</feature>
<dbReference type="GO" id="GO:0008270">
    <property type="term" value="F:zinc ion binding"/>
    <property type="evidence" value="ECO:0007669"/>
    <property type="project" value="InterPro"/>
</dbReference>
<dbReference type="Proteomes" id="UP001295740">
    <property type="component" value="Unassembled WGS sequence"/>
</dbReference>
<dbReference type="GO" id="GO:0008237">
    <property type="term" value="F:metallopeptidase activity"/>
    <property type="evidence" value="ECO:0007669"/>
    <property type="project" value="InterPro"/>
</dbReference>
<protein>
    <submittedName>
        <fullName evidence="4">Uu.00g089730.m01.CDS01</fullName>
    </submittedName>
</protein>
<dbReference type="SMART" id="SM00235">
    <property type="entry name" value="ZnMc"/>
    <property type="match status" value="1"/>
</dbReference>
<evidence type="ECO:0000256" key="2">
    <source>
        <dbReference type="SAM" id="SignalP"/>
    </source>
</evidence>
<dbReference type="AlphaFoldDB" id="A0AAI8YK85"/>
<evidence type="ECO:0000313" key="5">
    <source>
        <dbReference type="Proteomes" id="UP001295740"/>
    </source>
</evidence>
<dbReference type="SUPFAM" id="SSF55486">
    <property type="entry name" value="Metalloproteases ('zincins'), catalytic domain"/>
    <property type="match status" value="1"/>
</dbReference>
<dbReference type="Pfam" id="PF01400">
    <property type="entry name" value="Astacin"/>
    <property type="match status" value="1"/>
</dbReference>
<feature type="signal peptide" evidence="2">
    <location>
        <begin position="1"/>
        <end position="18"/>
    </location>
</feature>
<dbReference type="InterPro" id="IPR024079">
    <property type="entry name" value="MetalloPept_cat_dom_sf"/>
</dbReference>
<proteinExistence type="predicted"/>